<accession>A0A3B4ZWS1</accession>
<dbReference type="PIRSF" id="PIRSF001992">
    <property type="entry name" value="CD74_antigen"/>
    <property type="match status" value="1"/>
</dbReference>
<feature type="disulfide bond" evidence="2">
    <location>
        <begin position="149"/>
        <end position="154"/>
    </location>
</feature>
<evidence type="ECO:0000259" key="5">
    <source>
        <dbReference type="PROSITE" id="PS51162"/>
    </source>
</evidence>
<protein>
    <recommendedName>
        <fullName evidence="5">Thyroglobulin type-1 domain-containing protein</fullName>
    </recommendedName>
</protein>
<proteinExistence type="predicted"/>
<dbReference type="Ensembl" id="ENSSPAT00000010760.1">
    <property type="protein sequence ID" value="ENSSPAP00000010579.1"/>
    <property type="gene ID" value="ENSSPAG00000008049.1"/>
</dbReference>
<dbReference type="InterPro" id="IPR043530">
    <property type="entry name" value="CD74_antigen"/>
</dbReference>
<dbReference type="PROSITE" id="PS00484">
    <property type="entry name" value="THYROGLOBULIN_1_1"/>
    <property type="match status" value="1"/>
</dbReference>
<dbReference type="SMART" id="SM00211">
    <property type="entry name" value="TY"/>
    <property type="match status" value="1"/>
</dbReference>
<dbReference type="GO" id="GO:0006955">
    <property type="term" value="P:immune response"/>
    <property type="evidence" value="ECO:0007669"/>
    <property type="project" value="InterPro"/>
</dbReference>
<evidence type="ECO:0000256" key="3">
    <source>
        <dbReference type="PROSITE-ProRule" id="PRU00500"/>
    </source>
</evidence>
<dbReference type="Gene3D" id="4.10.800.10">
    <property type="entry name" value="Thyroglobulin type-1"/>
    <property type="match status" value="1"/>
</dbReference>
<dbReference type="PROSITE" id="PS51162">
    <property type="entry name" value="THYROGLOBULIN_1_2"/>
    <property type="match status" value="1"/>
</dbReference>
<organism evidence="6">
    <name type="scientific">Stegastes partitus</name>
    <name type="common">bicolor damselfish</name>
    <dbReference type="NCBI Taxonomy" id="144197"/>
    <lineage>
        <taxon>Eukaryota</taxon>
        <taxon>Metazoa</taxon>
        <taxon>Chordata</taxon>
        <taxon>Craniata</taxon>
        <taxon>Vertebrata</taxon>
        <taxon>Euteleostomi</taxon>
        <taxon>Actinopterygii</taxon>
        <taxon>Neopterygii</taxon>
        <taxon>Teleostei</taxon>
        <taxon>Neoteleostei</taxon>
        <taxon>Acanthomorphata</taxon>
        <taxon>Ovalentaria</taxon>
        <taxon>Pomacentridae</taxon>
        <taxon>Stegastes</taxon>
    </lineage>
</organism>
<dbReference type="GO" id="GO:0006886">
    <property type="term" value="P:intracellular protein transport"/>
    <property type="evidence" value="ECO:0007669"/>
    <property type="project" value="InterPro"/>
</dbReference>
<sequence>MSDPETQTQPLLRASSQQAAQGSSTRAYKIAGITLLACVLIVGQAMTAYFLLSQRSDIKSLEEQNNKLQTVMTKGRSASVPLRMHMPMNTLTALADDASDETAGTDTPKKVDPSQATNCQLEALGLKPVQVPGFRPTCDERGLYKTRQCYMMQCWCVDPVSGQQVPCAEKQPAASVFSGGMSELLTVPDVTE</sequence>
<evidence type="ECO:0000256" key="1">
    <source>
        <dbReference type="ARBA" id="ARBA00023157"/>
    </source>
</evidence>
<dbReference type="InterPro" id="IPR015386">
    <property type="entry name" value="MHC_II-assoc_invar/CLIP_MHC-bd"/>
</dbReference>
<dbReference type="InterPro" id="IPR000716">
    <property type="entry name" value="Thyroglobulin_1"/>
</dbReference>
<dbReference type="CDD" id="cd00191">
    <property type="entry name" value="TY"/>
    <property type="match status" value="1"/>
</dbReference>
<dbReference type="InterPro" id="IPR036857">
    <property type="entry name" value="Thyroglobulin_1_sf"/>
</dbReference>
<feature type="transmembrane region" description="Helical" evidence="4">
    <location>
        <begin position="30"/>
        <end position="52"/>
    </location>
</feature>
<keyword evidence="4" id="KW-0472">Membrane</keyword>
<evidence type="ECO:0000256" key="2">
    <source>
        <dbReference type="PIRSR" id="PIRSR001992-1"/>
    </source>
</evidence>
<dbReference type="Pfam" id="PF09307">
    <property type="entry name" value="MHC2-interact"/>
    <property type="match status" value="1"/>
</dbReference>
<dbReference type="GO" id="GO:0019882">
    <property type="term" value="P:antigen processing and presentation"/>
    <property type="evidence" value="ECO:0007669"/>
    <property type="project" value="InterPro"/>
</dbReference>
<dbReference type="GO" id="GO:0042289">
    <property type="term" value="F:MHC class II protein binding"/>
    <property type="evidence" value="ECO:0007669"/>
    <property type="project" value="InterPro"/>
</dbReference>
<keyword evidence="4" id="KW-0812">Transmembrane</keyword>
<reference evidence="6" key="1">
    <citation type="submission" date="2023-09" db="UniProtKB">
        <authorList>
            <consortium name="Ensembl"/>
        </authorList>
    </citation>
    <scope>IDENTIFICATION</scope>
</reference>
<dbReference type="Pfam" id="PF00086">
    <property type="entry name" value="Thyroglobulin_1"/>
    <property type="match status" value="1"/>
</dbReference>
<evidence type="ECO:0000256" key="4">
    <source>
        <dbReference type="SAM" id="Phobius"/>
    </source>
</evidence>
<feature type="disulfide bond" evidence="2 3">
    <location>
        <begin position="119"/>
        <end position="138"/>
    </location>
</feature>
<name>A0A3B4ZWS1_9TELE</name>
<keyword evidence="1 2" id="KW-1015">Disulfide bond</keyword>
<keyword evidence="4" id="KW-1133">Transmembrane helix</keyword>
<dbReference type="SUPFAM" id="SSF57610">
    <property type="entry name" value="Thyroglobulin type-1 domain"/>
    <property type="match status" value="1"/>
</dbReference>
<evidence type="ECO:0000313" key="6">
    <source>
        <dbReference type="Ensembl" id="ENSSPAP00000010579.1"/>
    </source>
</evidence>
<dbReference type="GO" id="GO:0016020">
    <property type="term" value="C:membrane"/>
    <property type="evidence" value="ECO:0007669"/>
    <property type="project" value="InterPro"/>
</dbReference>
<dbReference type="GeneTree" id="ENSGT00940000169140"/>
<dbReference type="AlphaFoldDB" id="A0A3B4ZWS1"/>
<comment type="caution">
    <text evidence="3">Lacks conserved residue(s) required for the propagation of feature annotation.</text>
</comment>
<feature type="domain" description="Thyroglobulin type-1" evidence="5">
    <location>
        <begin position="116"/>
        <end position="174"/>
    </location>
</feature>
<dbReference type="GO" id="GO:0035718">
    <property type="term" value="F:macrophage migration inhibitory factor binding"/>
    <property type="evidence" value="ECO:0007669"/>
    <property type="project" value="InterPro"/>
</dbReference>